<dbReference type="OrthoDB" id="9805098at2"/>
<gene>
    <name evidence="3" type="ORF">SAMN05660293_05733</name>
</gene>
<dbReference type="InterPro" id="IPR007712">
    <property type="entry name" value="RelE/ParE_toxin"/>
</dbReference>
<dbReference type="SUPFAM" id="SSF143011">
    <property type="entry name" value="RelE-like"/>
    <property type="match status" value="1"/>
</dbReference>
<reference evidence="4" key="1">
    <citation type="submission" date="2017-02" db="EMBL/GenBank/DDBJ databases">
        <authorList>
            <person name="Varghese N."/>
            <person name="Submissions S."/>
        </authorList>
    </citation>
    <scope>NUCLEOTIDE SEQUENCE [LARGE SCALE GENOMIC DNA]</scope>
    <source>
        <strain evidence="4">DSM 22270</strain>
    </source>
</reference>
<dbReference type="InterPro" id="IPR035093">
    <property type="entry name" value="RelE/ParE_toxin_dom_sf"/>
</dbReference>
<keyword evidence="2" id="KW-1277">Toxin-antitoxin system</keyword>
<organism evidence="3 4">
    <name type="scientific">Dyadobacter psychrophilus</name>
    <dbReference type="NCBI Taxonomy" id="651661"/>
    <lineage>
        <taxon>Bacteria</taxon>
        <taxon>Pseudomonadati</taxon>
        <taxon>Bacteroidota</taxon>
        <taxon>Cytophagia</taxon>
        <taxon>Cytophagales</taxon>
        <taxon>Spirosomataceae</taxon>
        <taxon>Dyadobacter</taxon>
    </lineage>
</organism>
<protein>
    <submittedName>
        <fullName evidence="3">mRNA interferase RelE/StbE</fullName>
    </submittedName>
</protein>
<dbReference type="AlphaFoldDB" id="A0A1T5HJH9"/>
<dbReference type="PANTHER" id="PTHR35601:SF1">
    <property type="entry name" value="TOXIN RELE"/>
    <property type="match status" value="1"/>
</dbReference>
<dbReference type="STRING" id="651661.SAMN05660293_05733"/>
<dbReference type="Gene3D" id="3.30.2310.20">
    <property type="entry name" value="RelE-like"/>
    <property type="match status" value="1"/>
</dbReference>
<evidence type="ECO:0000256" key="2">
    <source>
        <dbReference type="ARBA" id="ARBA00022649"/>
    </source>
</evidence>
<keyword evidence="4" id="KW-1185">Reference proteome</keyword>
<name>A0A1T5HJH9_9BACT</name>
<dbReference type="Pfam" id="PF05016">
    <property type="entry name" value="ParE_toxin"/>
    <property type="match status" value="1"/>
</dbReference>
<sequence>MSSYTIVLAFKAQKQLDKFSDHIATPILEAIANLAEDPRPSGCKKLKGRDGYRIRTGNYRIIYEIFDTDLVIDVVAVGHRKDIYE</sequence>
<dbReference type="PANTHER" id="PTHR35601">
    <property type="entry name" value="TOXIN RELE"/>
    <property type="match status" value="1"/>
</dbReference>
<evidence type="ECO:0000313" key="3">
    <source>
        <dbReference type="EMBL" id="SKC20868.1"/>
    </source>
</evidence>
<dbReference type="NCBIfam" id="TIGR02385">
    <property type="entry name" value="RelE_StbE"/>
    <property type="match status" value="1"/>
</dbReference>
<evidence type="ECO:0000313" key="4">
    <source>
        <dbReference type="Proteomes" id="UP000190897"/>
    </source>
</evidence>
<dbReference type="Proteomes" id="UP000190897">
    <property type="component" value="Unassembled WGS sequence"/>
</dbReference>
<comment type="similarity">
    <text evidence="1">Belongs to the RelE toxin family.</text>
</comment>
<proteinExistence type="inferred from homology"/>
<evidence type="ECO:0000256" key="1">
    <source>
        <dbReference type="ARBA" id="ARBA00006226"/>
    </source>
</evidence>
<dbReference type="EMBL" id="FUZA01000022">
    <property type="protein sequence ID" value="SKC20868.1"/>
    <property type="molecule type" value="Genomic_DNA"/>
</dbReference>
<accession>A0A1T5HJH9</accession>
<dbReference type="RefSeq" id="WP_082218141.1">
    <property type="nucleotide sequence ID" value="NZ_FUZA01000022.1"/>
</dbReference>